<feature type="compositionally biased region" description="Basic and acidic residues" evidence="1">
    <location>
        <begin position="66"/>
        <end position="79"/>
    </location>
</feature>
<evidence type="ECO:0000259" key="2">
    <source>
        <dbReference type="Pfam" id="PF17820"/>
    </source>
</evidence>
<accession>A0A0D3G361</accession>
<feature type="compositionally biased region" description="Low complexity" evidence="1">
    <location>
        <begin position="87"/>
        <end position="100"/>
    </location>
</feature>
<reference evidence="3" key="1">
    <citation type="journal article" date="2009" name="Rice">
        <title>De Novo Next Generation Sequencing of Plant Genomes.</title>
        <authorList>
            <person name="Rounsley S."/>
            <person name="Marri P.R."/>
            <person name="Yu Y."/>
            <person name="He R."/>
            <person name="Sisneros N."/>
            <person name="Goicoechea J.L."/>
            <person name="Lee S.J."/>
            <person name="Angelova A."/>
            <person name="Kudrna D."/>
            <person name="Luo M."/>
            <person name="Affourtit J."/>
            <person name="Desany B."/>
            <person name="Knight J."/>
            <person name="Niazi F."/>
            <person name="Egholm M."/>
            <person name="Wing R.A."/>
        </authorList>
    </citation>
    <scope>NUCLEOTIDE SEQUENCE [LARGE SCALE GENOMIC DNA]</scope>
    <source>
        <strain evidence="3">cv. IRGC 105608</strain>
    </source>
</reference>
<organism evidence="3">
    <name type="scientific">Oryza barthii</name>
    <dbReference type="NCBI Taxonomy" id="65489"/>
    <lineage>
        <taxon>Eukaryota</taxon>
        <taxon>Viridiplantae</taxon>
        <taxon>Streptophyta</taxon>
        <taxon>Embryophyta</taxon>
        <taxon>Tracheophyta</taxon>
        <taxon>Spermatophyta</taxon>
        <taxon>Magnoliopsida</taxon>
        <taxon>Liliopsida</taxon>
        <taxon>Poales</taxon>
        <taxon>Poaceae</taxon>
        <taxon>BOP clade</taxon>
        <taxon>Oryzoideae</taxon>
        <taxon>Oryzeae</taxon>
        <taxon>Oryzinae</taxon>
        <taxon>Oryza</taxon>
    </lineage>
</organism>
<dbReference type="PANTHER" id="PTHR47389:SF5">
    <property type="entry name" value="OS09G0436700 PROTEIN"/>
    <property type="match status" value="1"/>
</dbReference>
<dbReference type="Gene3D" id="2.40.10.120">
    <property type="match status" value="2"/>
</dbReference>
<feature type="compositionally biased region" description="Acidic residues" evidence="1">
    <location>
        <begin position="922"/>
        <end position="931"/>
    </location>
</feature>
<reference evidence="3" key="2">
    <citation type="submission" date="2015-03" db="UniProtKB">
        <authorList>
            <consortium name="EnsemblPlants"/>
        </authorList>
    </citation>
    <scope>IDENTIFICATION</scope>
</reference>
<dbReference type="STRING" id="65489.A0A0D3G361"/>
<dbReference type="Proteomes" id="UP000026960">
    <property type="component" value="Chromosome 5"/>
</dbReference>
<protein>
    <recommendedName>
        <fullName evidence="2">PDZ domain-containing protein</fullName>
    </recommendedName>
</protein>
<feature type="compositionally biased region" description="Basic and acidic residues" evidence="1">
    <location>
        <begin position="906"/>
        <end position="921"/>
    </location>
</feature>
<feature type="compositionally biased region" description="Gly residues" evidence="1">
    <location>
        <begin position="111"/>
        <end position="121"/>
    </location>
</feature>
<name>A0A0D3G361_9ORYZ</name>
<dbReference type="PaxDb" id="65489-OBART05G03110.1"/>
<dbReference type="Pfam" id="PF13365">
    <property type="entry name" value="Trypsin_2"/>
    <property type="match status" value="2"/>
</dbReference>
<dbReference type="Pfam" id="PF17820">
    <property type="entry name" value="PDZ_6"/>
    <property type="match status" value="1"/>
</dbReference>
<feature type="region of interest" description="Disordered" evidence="1">
    <location>
        <begin position="1"/>
        <end position="146"/>
    </location>
</feature>
<dbReference type="Gramene" id="OBART05G03110.1">
    <property type="protein sequence ID" value="OBART05G03110.1"/>
    <property type="gene ID" value="OBART05G03110"/>
</dbReference>
<proteinExistence type="predicted"/>
<dbReference type="SUPFAM" id="SSF50156">
    <property type="entry name" value="PDZ domain-like"/>
    <property type="match status" value="2"/>
</dbReference>
<feature type="domain" description="PDZ" evidence="2">
    <location>
        <begin position="1237"/>
        <end position="1276"/>
    </location>
</feature>
<keyword evidence="4" id="KW-1185">Reference proteome</keyword>
<dbReference type="SUPFAM" id="SSF50494">
    <property type="entry name" value="Trypsin-like serine proteases"/>
    <property type="match status" value="3"/>
</dbReference>
<evidence type="ECO:0000313" key="3">
    <source>
        <dbReference type="EnsemblPlants" id="OBART05G03110.1"/>
    </source>
</evidence>
<dbReference type="InterPro" id="IPR036034">
    <property type="entry name" value="PDZ_sf"/>
</dbReference>
<feature type="compositionally biased region" description="Basic residues" evidence="1">
    <location>
        <begin position="816"/>
        <end position="828"/>
    </location>
</feature>
<dbReference type="InterPro" id="IPR009003">
    <property type="entry name" value="Peptidase_S1_PA"/>
</dbReference>
<evidence type="ECO:0000313" key="4">
    <source>
        <dbReference type="Proteomes" id="UP000026960"/>
    </source>
</evidence>
<feature type="compositionally biased region" description="Low complexity" evidence="1">
    <location>
        <begin position="35"/>
        <end position="44"/>
    </location>
</feature>
<dbReference type="EnsemblPlants" id="OBART05G03110.1">
    <property type="protein sequence ID" value="OBART05G03110.1"/>
    <property type="gene ID" value="OBART05G03110"/>
</dbReference>
<sequence length="1371" mass="152029">MAPGTAGAEEASGSVKTRSSARRRRSVNRDGGGVAASLASQSAARAERSKRRSAKKSATLADQSSEGERAAKKMDLGVHEEEEGVKVAPPSASASVAEEQQGGKGGEDDGFGGSAGGGEGGALALPSASGVEEGIPVEDEASSCCSSPLRKPYIPRVVIGHNAMGREIYKPIGGEDFSALDPWEAKYQAKRDCQMKLPTLLPHVPDTCLTDRNLLHIRESSTKTVLHAAKFVVGLSSTIDGKSLSKSSGFMIDWDEKSKTGTVLTSALLICKQSPSLDDWKSANQYASNAKVVVRFVDGTTVEGVKWAEEVFILGRDENSYLRTSYGRVQYLNPHMNERRHYVYIDGFRAPPEYYNGGPVIDLRGDVVGMSIRSTRGSFIHSNIILKCLQMWRKFQCIRRPHLQMKFWGMKFLNPAHLEVISCKCNIDKGLIVKEVSEGSIAEKLGVRVGDVIKFFNGKHISSTVELELLLLQISEDHFYNGNGLDSKIDIVVNFLSLERQFMQDVHLTKQIQIQTILKSLSQIEHHHRHRHHHQIQMAPPTSFSNPLEKWIYHKSNESIFFINCIPKMDHLNEIRGIVANLKTVPEELIEERSTKGRCCTGFVVSEKPKELKILSSAHCLDHLFTKGKPKSAQELDKLYQIVVICDHCEDSFRQDKAVNKQRRYSEARITEIDCGKDLMLLTVVCVAGPKGRACKHSHPALAPSKMTLQSMEKVLMVSWPPYRHRTVAVGEVSNCSREYDDISRTNLIGYDMTLVEVNIPSDKGGSGSPLLDSAADFVGLLHGGADGCSWFISLPDICNALTDWGVLHVPTTPRRGGRKPTRARARRTPAADHVDGGGRSPLWQAVRSHMAPVETRSRAGRGRPAGSRSSPVRRRDGGVAASPGSQSAASTERRKKNRSSNRNSSDGRGEDGRPAKKIHLEEEDEEERMPLEEEASACSSPLCEPYIPRVVIGCNAKGKEIHKPIECEELRALDLWEAKYQAKRDRQMNLCTLKPCIPPTCLVDPKLLHIRESSTETVLRAAKFVMDLSSSVDGNPLSQCSGFIVDWDDKSKTGIIMTSALLICKKSSHTDDWKYASQYATDAQVVVHFVDGTTVEGQFLYCQEHYKIAFYKIVLDKPTHLPSFNKGVKWAEEVFILGRDGSSHLRISHGRVQYLNAHVNERHHYMYIHGVDAASEYYNGGPVIDFRGDVVGMYNLSTRGYIPRPHLQLKLWGIKFLEPAHIEIISCKCNIDDGLIVEEVSIGSCAERLGVRVGDIIECFNGKCISSTVELENMLLQILEDHFDEGNSLDSTIDIEIGVFHTRKGVRSTLNLTTNVSDKGEVVAIYPSPEKRFIQVVQLTKQIQVLPILPLAKRGHPPEYHQLDQSFVLN</sequence>
<dbReference type="eggNOG" id="KOG1320">
    <property type="taxonomic scope" value="Eukaryota"/>
</dbReference>
<evidence type="ECO:0000256" key="1">
    <source>
        <dbReference type="SAM" id="MobiDB-lite"/>
    </source>
</evidence>
<feature type="region of interest" description="Disordered" evidence="1">
    <location>
        <begin position="809"/>
        <end position="931"/>
    </location>
</feature>
<dbReference type="Gene3D" id="2.30.42.10">
    <property type="match status" value="2"/>
</dbReference>
<dbReference type="PANTHER" id="PTHR47389">
    <property type="entry name" value="OS09G0436400 PROTEIN"/>
    <property type="match status" value="1"/>
</dbReference>
<dbReference type="HOGENOM" id="CLU_254200_0_0_1"/>
<dbReference type="InterPro" id="IPR041489">
    <property type="entry name" value="PDZ_6"/>
</dbReference>